<reference evidence="2" key="1">
    <citation type="journal article" date="2013" name="Genetics">
        <title>The draft genome and transcriptome of Panagrellus redivivus are shaped by the harsh demands of a free-living lifestyle.</title>
        <authorList>
            <person name="Srinivasan J."/>
            <person name="Dillman A.R."/>
            <person name="Macchietto M.G."/>
            <person name="Heikkinen L."/>
            <person name="Lakso M."/>
            <person name="Fracchia K.M."/>
            <person name="Antoshechkin I."/>
            <person name="Mortazavi A."/>
            <person name="Wong G."/>
            <person name="Sternberg P.W."/>
        </authorList>
    </citation>
    <scope>NUCLEOTIDE SEQUENCE [LARGE SCALE GENOMIC DNA]</scope>
    <source>
        <strain evidence="2">MT8872</strain>
    </source>
</reference>
<evidence type="ECO:0000256" key="1">
    <source>
        <dbReference type="SAM" id="MobiDB-lite"/>
    </source>
</evidence>
<feature type="compositionally biased region" description="Low complexity" evidence="1">
    <location>
        <begin position="85"/>
        <end position="104"/>
    </location>
</feature>
<evidence type="ECO:0000313" key="2">
    <source>
        <dbReference type="Proteomes" id="UP000492821"/>
    </source>
</evidence>
<keyword evidence="2" id="KW-1185">Reference proteome</keyword>
<dbReference type="WBParaSite" id="Pan_g11335.t1">
    <property type="protein sequence ID" value="Pan_g11335.t1"/>
    <property type="gene ID" value="Pan_g11335"/>
</dbReference>
<reference evidence="3" key="2">
    <citation type="submission" date="2020-10" db="UniProtKB">
        <authorList>
            <consortium name="WormBaseParasite"/>
        </authorList>
    </citation>
    <scope>IDENTIFICATION</scope>
</reference>
<proteinExistence type="predicted"/>
<dbReference type="Proteomes" id="UP000492821">
    <property type="component" value="Unassembled WGS sequence"/>
</dbReference>
<evidence type="ECO:0000313" key="3">
    <source>
        <dbReference type="WBParaSite" id="Pan_g11335.t1"/>
    </source>
</evidence>
<name>A0A7E4UPW3_PANRE</name>
<dbReference type="AlphaFoldDB" id="A0A7E4UPW3"/>
<sequence>MRRIGGAKPRIVAKKPVALSKSVDAYASKSKPPLSADRKLRSTSSTKSTKSTTDDTKPRRVSVARMGSSPRSGLMPKQTIKLRRSPSVDSESSMPSTPSTPLSPVQLQVPSTAFGIRRQANSAPVRKSISCVTDDLFDEDTIQRHLLQSC</sequence>
<accession>A0A7E4UPW3</accession>
<feature type="compositionally biased region" description="Low complexity" evidence="1">
    <location>
        <begin position="42"/>
        <end position="51"/>
    </location>
</feature>
<feature type="region of interest" description="Disordered" evidence="1">
    <location>
        <begin position="1"/>
        <end position="106"/>
    </location>
</feature>
<organism evidence="2 3">
    <name type="scientific">Panagrellus redivivus</name>
    <name type="common">Microworm</name>
    <dbReference type="NCBI Taxonomy" id="6233"/>
    <lineage>
        <taxon>Eukaryota</taxon>
        <taxon>Metazoa</taxon>
        <taxon>Ecdysozoa</taxon>
        <taxon>Nematoda</taxon>
        <taxon>Chromadorea</taxon>
        <taxon>Rhabditida</taxon>
        <taxon>Tylenchina</taxon>
        <taxon>Panagrolaimomorpha</taxon>
        <taxon>Panagrolaimoidea</taxon>
        <taxon>Panagrolaimidae</taxon>
        <taxon>Panagrellus</taxon>
    </lineage>
</organism>
<protein>
    <submittedName>
        <fullName evidence="3">Expressed conserved protein</fullName>
    </submittedName>
</protein>